<reference evidence="2" key="2">
    <citation type="journal article" date="2022" name="Res Sq">
        <title>Comparative Genomics Reveals Insights into the Divergent Evolution of Astigmatic Mites and Household Pest Adaptations.</title>
        <authorList>
            <person name="Xiong Q."/>
            <person name="Wan A.T.-Y."/>
            <person name="Liu X.-Y."/>
            <person name="Fung C.S.-H."/>
            <person name="Xiao X."/>
            <person name="Malainual N."/>
            <person name="Hou J."/>
            <person name="Wang L."/>
            <person name="Wang M."/>
            <person name="Yang K."/>
            <person name="Cui Y."/>
            <person name="Leung E."/>
            <person name="Nong W."/>
            <person name="Shin S.-K."/>
            <person name="Au S."/>
            <person name="Jeong K.Y."/>
            <person name="Chew F.T."/>
            <person name="Hui J."/>
            <person name="Leung T.F."/>
            <person name="Tungtrongchitr A."/>
            <person name="Zhong N."/>
            <person name="Liu Z."/>
            <person name="Tsui S."/>
        </authorList>
    </citation>
    <scope>NUCLEOTIDE SEQUENCE</scope>
    <source>
        <strain evidence="2">Derf</strain>
        <tissue evidence="2">Whole organism</tissue>
    </source>
</reference>
<organism evidence="2 3">
    <name type="scientific">Dermatophagoides farinae</name>
    <name type="common">American house dust mite</name>
    <dbReference type="NCBI Taxonomy" id="6954"/>
    <lineage>
        <taxon>Eukaryota</taxon>
        <taxon>Metazoa</taxon>
        <taxon>Ecdysozoa</taxon>
        <taxon>Arthropoda</taxon>
        <taxon>Chelicerata</taxon>
        <taxon>Arachnida</taxon>
        <taxon>Acari</taxon>
        <taxon>Acariformes</taxon>
        <taxon>Sarcoptiformes</taxon>
        <taxon>Astigmata</taxon>
        <taxon>Psoroptidia</taxon>
        <taxon>Analgoidea</taxon>
        <taxon>Pyroglyphidae</taxon>
        <taxon>Dermatophagoidinae</taxon>
        <taxon>Dermatophagoides</taxon>
    </lineage>
</organism>
<reference evidence="2" key="1">
    <citation type="submission" date="2013-05" db="EMBL/GenBank/DDBJ databases">
        <authorList>
            <person name="Yim A.K.Y."/>
            <person name="Chan T.F."/>
            <person name="Ji K.M."/>
            <person name="Liu X.Y."/>
            <person name="Zhou J.W."/>
            <person name="Li R.Q."/>
            <person name="Yang K.Y."/>
            <person name="Li J."/>
            <person name="Li M."/>
            <person name="Law P.T.W."/>
            <person name="Wu Y.L."/>
            <person name="Cai Z.L."/>
            <person name="Qin H."/>
            <person name="Bao Y."/>
            <person name="Leung R.K.K."/>
            <person name="Ng P.K.S."/>
            <person name="Zou J."/>
            <person name="Zhong X.J."/>
            <person name="Ran P.X."/>
            <person name="Zhong N.S."/>
            <person name="Liu Z.G."/>
            <person name="Tsui S.K.W."/>
        </authorList>
    </citation>
    <scope>NUCLEOTIDE SEQUENCE</scope>
    <source>
        <strain evidence="2">Derf</strain>
        <tissue evidence="2">Whole organism</tissue>
    </source>
</reference>
<gene>
    <name evidence="2" type="ORF">DERF_008186</name>
</gene>
<dbReference type="EMBL" id="ASGP02000003">
    <property type="protein sequence ID" value="KAH9517513.1"/>
    <property type="molecule type" value="Genomic_DNA"/>
</dbReference>
<protein>
    <submittedName>
        <fullName evidence="2">Uncharacterized protein</fullName>
    </submittedName>
</protein>
<dbReference type="AlphaFoldDB" id="A0A922L421"/>
<dbReference type="Proteomes" id="UP000790347">
    <property type="component" value="Unassembled WGS sequence"/>
</dbReference>
<sequence length="216" mass="24697">MTIAQKTYGPARDQKTATPPSIKWVFFTNDPPTLSCMERAIISLYELEKLRRQIKPMGQADLHSRFISQCVGSRTTPGLSAHHYHMHEHGGTSARIGQKDQYPTEAKKKSNSNGNNHRRERLLYHSALSFVSTARKINMYKNGQTSMIMIQPAPQLKRMPRIECCRTLCPLRCIWMSQRSLTGPGQFGSVLYRFGFSDDPNCQWGHDIQIWVITTI</sequence>
<name>A0A922L421_DERFA</name>
<feature type="region of interest" description="Disordered" evidence="1">
    <location>
        <begin position="88"/>
        <end position="118"/>
    </location>
</feature>
<evidence type="ECO:0000256" key="1">
    <source>
        <dbReference type="SAM" id="MobiDB-lite"/>
    </source>
</evidence>
<keyword evidence="3" id="KW-1185">Reference proteome</keyword>
<accession>A0A922L421</accession>
<evidence type="ECO:0000313" key="3">
    <source>
        <dbReference type="Proteomes" id="UP000790347"/>
    </source>
</evidence>
<comment type="caution">
    <text evidence="2">The sequence shown here is derived from an EMBL/GenBank/DDBJ whole genome shotgun (WGS) entry which is preliminary data.</text>
</comment>
<evidence type="ECO:0000313" key="2">
    <source>
        <dbReference type="EMBL" id="KAH9517513.1"/>
    </source>
</evidence>
<proteinExistence type="predicted"/>